<dbReference type="GO" id="GO:0005739">
    <property type="term" value="C:mitochondrion"/>
    <property type="evidence" value="ECO:0007669"/>
    <property type="project" value="TreeGrafter"/>
</dbReference>
<evidence type="ECO:0000256" key="1">
    <source>
        <dbReference type="ARBA" id="ARBA00022692"/>
    </source>
</evidence>
<dbReference type="GO" id="GO:0016020">
    <property type="term" value="C:membrane"/>
    <property type="evidence" value="ECO:0007669"/>
    <property type="project" value="UniProtKB-SubCell"/>
</dbReference>
<keyword evidence="2" id="KW-1133">Transmembrane helix</keyword>
<dbReference type="OrthoDB" id="3558022at2759"/>
<dbReference type="InParanoid" id="V5F8U7"/>
<keyword evidence="1" id="KW-0812">Transmembrane</keyword>
<dbReference type="InterPro" id="IPR038814">
    <property type="entry name" value="AIM11"/>
</dbReference>
<dbReference type="PANTHER" id="PTHR39136:SF1">
    <property type="entry name" value="ALTERED INHERITANCE OF MITOCHONDRIA PROTEIN 11"/>
    <property type="match status" value="1"/>
</dbReference>
<keyword evidence="3" id="KW-0472">Membrane</keyword>
<name>V5F8U7_BYSSN</name>
<evidence type="ECO:0000256" key="5">
    <source>
        <dbReference type="SAM" id="MobiDB-lite"/>
    </source>
</evidence>
<gene>
    <name evidence="4" type="primary">AIM11</name>
    <name evidence="6" type="ORF">PVAR5_0965</name>
</gene>
<reference evidence="7" key="1">
    <citation type="journal article" date="2014" name="Genome Announc.">
        <title>Draft genome sequence of the formaldehyde-resistant fungus Byssochlamys spectabilis No. 5 (anamorph Paecilomyces variotii No. 5) (NBRC109023).</title>
        <authorList>
            <person name="Oka T."/>
            <person name="Ekino K."/>
            <person name="Fukuda K."/>
            <person name="Nomura Y."/>
        </authorList>
    </citation>
    <scope>NUCLEOTIDE SEQUENCE [LARGE SCALE GENOMIC DNA]</scope>
    <source>
        <strain evidence="7">No. 5 / NBRC 109023</strain>
    </source>
</reference>
<dbReference type="HOGENOM" id="CLU_084856_2_0_1"/>
<dbReference type="eggNOG" id="ENOG502S3SI">
    <property type="taxonomic scope" value="Eukaryota"/>
</dbReference>
<comment type="caution">
    <text evidence="6">The sequence shown here is derived from an EMBL/GenBank/DDBJ whole genome shotgun (WGS) entry which is preliminary data.</text>
</comment>
<keyword evidence="7" id="KW-1185">Reference proteome</keyword>
<evidence type="ECO:0000256" key="4">
    <source>
        <dbReference type="RuleBase" id="RU367098"/>
    </source>
</evidence>
<feature type="region of interest" description="Disordered" evidence="5">
    <location>
        <begin position="19"/>
        <end position="44"/>
    </location>
</feature>
<dbReference type="Proteomes" id="UP000018001">
    <property type="component" value="Unassembled WGS sequence"/>
</dbReference>
<evidence type="ECO:0000256" key="2">
    <source>
        <dbReference type="ARBA" id="ARBA00022989"/>
    </source>
</evidence>
<organism evidence="6 7">
    <name type="scientific">Byssochlamys spectabilis (strain No. 5 / NBRC 109023)</name>
    <name type="common">Paecilomyces variotii</name>
    <dbReference type="NCBI Taxonomy" id="1356009"/>
    <lineage>
        <taxon>Eukaryota</taxon>
        <taxon>Fungi</taxon>
        <taxon>Dikarya</taxon>
        <taxon>Ascomycota</taxon>
        <taxon>Pezizomycotina</taxon>
        <taxon>Eurotiomycetes</taxon>
        <taxon>Eurotiomycetidae</taxon>
        <taxon>Eurotiales</taxon>
        <taxon>Thermoascaceae</taxon>
        <taxon>Paecilomyces</taxon>
    </lineage>
</organism>
<comment type="similarity">
    <text evidence="4">Belongs to the AIM11 family.</text>
</comment>
<dbReference type="EMBL" id="BAUL01000023">
    <property type="protein sequence ID" value="GAD92374.1"/>
    <property type="molecule type" value="Genomic_DNA"/>
</dbReference>
<dbReference type="AlphaFoldDB" id="V5F8U7"/>
<proteinExistence type="inferred from homology"/>
<sequence>MPFLAGLISDFFGISTAPAPPPSSNDQNNEPSSSSPHSASSLALTNTSRVPTNVRILFGGLSFFLLSTVVTKRALHRRFSAMIPPYYTSSVYHKPNVNGALEALDAFSIATVNVLSLGMVGTGMTMYALDVNNPEDMRRYMRRKFNLGADDVAGVGQGTTDNETDKEIEGWLQNALGDVLGKYMKDEAERRVAADKANAEKKQ</sequence>
<evidence type="ECO:0000313" key="7">
    <source>
        <dbReference type="Proteomes" id="UP000018001"/>
    </source>
</evidence>
<comment type="subcellular location">
    <subcellularLocation>
        <location evidence="4">Membrane</location>
        <topology evidence="4">Multi-pass membrane protein</topology>
    </subcellularLocation>
</comment>
<dbReference type="PANTHER" id="PTHR39136">
    <property type="entry name" value="ALTERED INHERITANCE OF MITOCHONDRIA PROTEIN 11"/>
    <property type="match status" value="1"/>
</dbReference>
<evidence type="ECO:0000313" key="6">
    <source>
        <dbReference type="EMBL" id="GAD92374.1"/>
    </source>
</evidence>
<evidence type="ECO:0000256" key="3">
    <source>
        <dbReference type="ARBA" id="ARBA00023136"/>
    </source>
</evidence>
<accession>V5F8U7</accession>
<protein>
    <recommendedName>
        <fullName evidence="4">Altered inheritance of mitochondria protein 11</fullName>
    </recommendedName>
</protein>
<feature type="compositionally biased region" description="Low complexity" evidence="5">
    <location>
        <begin position="31"/>
        <end position="44"/>
    </location>
</feature>